<dbReference type="Pfam" id="PF05378">
    <property type="entry name" value="Hydant_A_N"/>
    <property type="match status" value="1"/>
</dbReference>
<dbReference type="InterPro" id="IPR008040">
    <property type="entry name" value="Hydant_A_N"/>
</dbReference>
<feature type="region of interest" description="Disordered" evidence="1">
    <location>
        <begin position="517"/>
        <end position="539"/>
    </location>
</feature>
<dbReference type="EC" id="6.4.1.8" evidence="5"/>
<evidence type="ECO:0000259" key="2">
    <source>
        <dbReference type="Pfam" id="PF01968"/>
    </source>
</evidence>
<accession>A0A1Y2N6V5</accession>
<dbReference type="STRING" id="2074.BG845_00805"/>
<dbReference type="InterPro" id="IPR002821">
    <property type="entry name" value="Hydantoinase_A"/>
</dbReference>
<dbReference type="GO" id="GO:0006749">
    <property type="term" value="P:glutathione metabolic process"/>
    <property type="evidence" value="ECO:0007669"/>
    <property type="project" value="TreeGrafter"/>
</dbReference>
<dbReference type="RefSeq" id="WP_085911120.1">
    <property type="nucleotide sequence ID" value="NZ_AP018920.1"/>
</dbReference>
<dbReference type="EMBL" id="MIGB01000003">
    <property type="protein sequence ID" value="OSY43200.1"/>
    <property type="molecule type" value="Genomic_DNA"/>
</dbReference>
<organism evidence="5 6">
    <name type="scientific">Pseudonocardia autotrophica</name>
    <name type="common">Amycolata autotrophica</name>
    <name type="synonym">Nocardia autotrophica</name>
    <dbReference type="NCBI Taxonomy" id="2074"/>
    <lineage>
        <taxon>Bacteria</taxon>
        <taxon>Bacillati</taxon>
        <taxon>Actinomycetota</taxon>
        <taxon>Actinomycetes</taxon>
        <taxon>Pseudonocardiales</taxon>
        <taxon>Pseudonocardiaceae</taxon>
        <taxon>Pseudonocardia</taxon>
    </lineage>
</organism>
<sequence length="605" mass="62498">MPVTIDIDTGGTFTDVFVVRDGTVHTAKTLTTPHDLALCFRAAVQAAAERLGTGVAEMLRDTVAVRYATTVGTNTVIQRNGPRLGLLTDDDRIATGGPATGVGTFVDRGMVARVPDGESGLAETRGLLHDGARGLVLAAEDTERESALAGTFREHHPRHCLDAVPLLRAGELATGPDPVRAAATALFNAYLHPDVADYLYRAEDYLRDQGYDRPLRVVHNDGGAARVARTVAARTYNSGPAAGLLGAAAVARHRGIENLVTLDMGGTSLDVGVLCSAAVPVLEHGVVAGVEIDLPLPDLLPFGLGGGSIAWLDGTELRVGPRSAGASPGPACFGFGGAEPTVTDADAVLGVLRPETFLGGGMELDVTAARRVFTPIADRLGITVEDLAGRVLETAHRDAGHGVAAELRRRGVEPSSATALAFGGNGATHGAGIAAAAGIGEVLVLPFGAVFSAYGASTVDVRHTRQVPEGTVEESVLRDRVLRDMHGEGVGPEDVELTVTTVDRDGGRWLVVQGVHRLPHHPPTGPRLPAATGRATSSRPVHWPGLGLLDTAVLDRDELAGGPAVPGPALIDSADTTLTVPPGWTLTVDDHGAARLGASNEGSGR</sequence>
<dbReference type="GO" id="GO:0016874">
    <property type="term" value="F:ligase activity"/>
    <property type="evidence" value="ECO:0007669"/>
    <property type="project" value="UniProtKB-KW"/>
</dbReference>
<dbReference type="GO" id="GO:0005829">
    <property type="term" value="C:cytosol"/>
    <property type="evidence" value="ECO:0007669"/>
    <property type="project" value="TreeGrafter"/>
</dbReference>
<dbReference type="PANTHER" id="PTHR11365">
    <property type="entry name" value="5-OXOPROLINASE RELATED"/>
    <property type="match status" value="1"/>
</dbReference>
<comment type="caution">
    <text evidence="5">The sequence shown here is derived from an EMBL/GenBank/DDBJ whole genome shotgun (WGS) entry which is preliminary data.</text>
</comment>
<keyword evidence="6" id="KW-1185">Reference proteome</keyword>
<dbReference type="PANTHER" id="PTHR11365:SF23">
    <property type="entry name" value="HYPOTHETICAL 5-OXOPROLINASE (EUROFUNG)-RELATED"/>
    <property type="match status" value="1"/>
</dbReference>
<dbReference type="GO" id="GO:0017168">
    <property type="term" value="F:5-oxoprolinase (ATP-hydrolyzing) activity"/>
    <property type="evidence" value="ECO:0007669"/>
    <property type="project" value="TreeGrafter"/>
</dbReference>
<dbReference type="AlphaFoldDB" id="A0A1Y2N6V5"/>
<keyword evidence="5" id="KW-0436">Ligase</keyword>
<feature type="domain" description="Hydantoinase A/oxoprolinase" evidence="2">
    <location>
        <begin position="183"/>
        <end position="464"/>
    </location>
</feature>
<dbReference type="Pfam" id="PF01968">
    <property type="entry name" value="Hydantoinase_A"/>
    <property type="match status" value="1"/>
</dbReference>
<dbReference type="Pfam" id="PF19278">
    <property type="entry name" value="Hydant_A_C"/>
    <property type="match status" value="1"/>
</dbReference>
<evidence type="ECO:0000313" key="6">
    <source>
        <dbReference type="Proteomes" id="UP000194360"/>
    </source>
</evidence>
<reference evidence="5 6" key="1">
    <citation type="submission" date="2016-09" db="EMBL/GenBank/DDBJ databases">
        <title>Pseudonocardia autotrophica DSM535, a candidate organism with high potential of specific P450 cytochromes.</title>
        <authorList>
            <person name="Grumaz C."/>
            <person name="Vainshtein Y."/>
            <person name="Kirstahler P."/>
            <person name="Sohn K."/>
        </authorList>
    </citation>
    <scope>NUCLEOTIDE SEQUENCE [LARGE SCALE GENOMIC DNA]</scope>
    <source>
        <strain evidence="5 6">DSM 535</strain>
    </source>
</reference>
<dbReference type="Proteomes" id="UP000194360">
    <property type="component" value="Unassembled WGS sequence"/>
</dbReference>
<dbReference type="InterPro" id="IPR045079">
    <property type="entry name" value="Oxoprolinase-like"/>
</dbReference>
<evidence type="ECO:0000256" key="1">
    <source>
        <dbReference type="SAM" id="MobiDB-lite"/>
    </source>
</evidence>
<evidence type="ECO:0000259" key="4">
    <source>
        <dbReference type="Pfam" id="PF19278"/>
    </source>
</evidence>
<feature type="domain" description="Hydantoinase/oxoprolinase N-terminal" evidence="3">
    <location>
        <begin position="5"/>
        <end position="88"/>
    </location>
</feature>
<gene>
    <name evidence="5" type="primary">apc3_3</name>
    <name evidence="5" type="ORF">BG845_00805</name>
</gene>
<proteinExistence type="predicted"/>
<name>A0A1Y2N6V5_PSEAH</name>
<evidence type="ECO:0000313" key="5">
    <source>
        <dbReference type="EMBL" id="OSY43200.1"/>
    </source>
</evidence>
<evidence type="ECO:0000259" key="3">
    <source>
        <dbReference type="Pfam" id="PF05378"/>
    </source>
</evidence>
<dbReference type="OrthoDB" id="9768323at2"/>
<dbReference type="InterPro" id="IPR049517">
    <property type="entry name" value="ACX-like_C"/>
</dbReference>
<protein>
    <submittedName>
        <fullName evidence="5">Acetophenone carboxylase gamma subunit</fullName>
        <ecNumber evidence="5">6.4.1.8</ecNumber>
    </submittedName>
</protein>
<feature type="domain" description="Acetophenone carboxylase-like C-terminal" evidence="4">
    <location>
        <begin position="517"/>
        <end position="591"/>
    </location>
</feature>